<dbReference type="Proteomes" id="UP000252405">
    <property type="component" value="Unassembled WGS sequence"/>
</dbReference>
<protein>
    <submittedName>
        <fullName evidence="1">Uncharacterized protein</fullName>
    </submittedName>
</protein>
<proteinExistence type="predicted"/>
<accession>A0A368TZD8</accession>
<dbReference type="AlphaFoldDB" id="A0A368TZD8"/>
<name>A0A368TZD8_9GAMM</name>
<organism evidence="1 2">
    <name type="scientific">Billgrantia montanilacus</name>
    <dbReference type="NCBI Taxonomy" id="2282305"/>
    <lineage>
        <taxon>Bacteria</taxon>
        <taxon>Pseudomonadati</taxon>
        <taxon>Pseudomonadota</taxon>
        <taxon>Gammaproteobacteria</taxon>
        <taxon>Oceanospirillales</taxon>
        <taxon>Halomonadaceae</taxon>
        <taxon>Billgrantia</taxon>
    </lineage>
</organism>
<evidence type="ECO:0000313" key="1">
    <source>
        <dbReference type="EMBL" id="RCV89706.1"/>
    </source>
</evidence>
<comment type="caution">
    <text evidence="1">The sequence shown here is derived from an EMBL/GenBank/DDBJ whole genome shotgun (WGS) entry which is preliminary data.</text>
</comment>
<evidence type="ECO:0000313" key="2">
    <source>
        <dbReference type="Proteomes" id="UP000252405"/>
    </source>
</evidence>
<keyword evidence="2" id="KW-1185">Reference proteome</keyword>
<gene>
    <name evidence="1" type="ORF">DU505_08875</name>
</gene>
<sequence>MRFFQGINEEVVKGRLEEVLGSKPNKVAFHNRLEAFEVEYDASVLTNLYYQNRYKMVSSYLVSDNNLSFAKRLKVFSGLLVRKKAKDKDLP</sequence>
<dbReference type="EMBL" id="QPII01000005">
    <property type="protein sequence ID" value="RCV89706.1"/>
    <property type="molecule type" value="Genomic_DNA"/>
</dbReference>
<reference evidence="1 2" key="1">
    <citation type="submission" date="2018-07" db="EMBL/GenBank/DDBJ databases">
        <title>Halomonas montanilacus sp. nov., isolated from Lake Pengyan on Tibetan Plateau.</title>
        <authorList>
            <person name="Lu H."/>
            <person name="Xing P."/>
            <person name="Wu Q."/>
        </authorList>
    </citation>
    <scope>NUCLEOTIDE SEQUENCE [LARGE SCALE GENOMIC DNA]</scope>
    <source>
        <strain evidence="1 2">PYC7W</strain>
    </source>
</reference>